<protein>
    <submittedName>
        <fullName evidence="1">Uncharacterized protein</fullName>
    </submittedName>
</protein>
<dbReference type="AlphaFoldDB" id="A0AA38UAU0"/>
<reference evidence="1" key="1">
    <citation type="submission" date="2022-08" db="EMBL/GenBank/DDBJ databases">
        <authorList>
            <consortium name="DOE Joint Genome Institute"/>
            <person name="Min B."/>
            <person name="Riley R."/>
            <person name="Sierra-Patev S."/>
            <person name="Naranjo-Ortiz M."/>
            <person name="Looney B."/>
            <person name="Konkel Z."/>
            <person name="Slot J.C."/>
            <person name="Sakamoto Y."/>
            <person name="Steenwyk J.L."/>
            <person name="Rokas A."/>
            <person name="Carro J."/>
            <person name="Camarero S."/>
            <person name="Ferreira P."/>
            <person name="Molpeceres G."/>
            <person name="Ruiz-Duenas F.J."/>
            <person name="Serrano A."/>
            <person name="Henrissat B."/>
            <person name="Drula E."/>
            <person name="Hughes K.W."/>
            <person name="Mata J.L."/>
            <person name="Ishikawa N.K."/>
            <person name="Vargas-Isla R."/>
            <person name="Ushijima S."/>
            <person name="Smith C.A."/>
            <person name="Ahrendt S."/>
            <person name="Andreopoulos W."/>
            <person name="He G."/>
            <person name="Labutti K."/>
            <person name="Lipzen A."/>
            <person name="Ng V."/>
            <person name="Sandor L."/>
            <person name="Barry K."/>
            <person name="Martinez A.T."/>
            <person name="Xiao Y."/>
            <person name="Gibbons J.G."/>
            <person name="Terashima K."/>
            <person name="Hibbett D.S."/>
            <person name="Grigoriev I.V."/>
        </authorList>
    </citation>
    <scope>NUCLEOTIDE SEQUENCE</scope>
    <source>
        <strain evidence="1">TFB9207</strain>
    </source>
</reference>
<comment type="caution">
    <text evidence="1">The sequence shown here is derived from an EMBL/GenBank/DDBJ whole genome shotgun (WGS) entry which is preliminary data.</text>
</comment>
<evidence type="ECO:0000313" key="1">
    <source>
        <dbReference type="EMBL" id="KAJ3832157.1"/>
    </source>
</evidence>
<evidence type="ECO:0000313" key="2">
    <source>
        <dbReference type="Proteomes" id="UP001163846"/>
    </source>
</evidence>
<dbReference type="EMBL" id="MU807058">
    <property type="protein sequence ID" value="KAJ3832157.1"/>
    <property type="molecule type" value="Genomic_DNA"/>
</dbReference>
<proteinExistence type="predicted"/>
<dbReference type="Proteomes" id="UP001163846">
    <property type="component" value="Unassembled WGS sequence"/>
</dbReference>
<sequence>MTIDWGPPDAATQGIDYFGLILMDKDQVWYKVLSTDMPPLADVPDERSFAPICALLRTYSSSTGRYQFKSFAPVLPEVPEDQKFDGGIHIAWKPIERKIKVALQNQGLDGYIDGKVKEPTASESTDSLKVSKGTPVFSEKPTFPEWRFRNNQTKGIIESFILDLPFMNAKTLFDTLVAEFGQKDNMRKTLSMRRLRSHIFREDKMIDTFFKTLRDLRRDVIDMGNDIPGSVFHKIVLTAFPIVTFDTIMQNINANPLIFAMSTAVIQQIAFQYSQSVNQLDAVIPGDHLPQANSVLDLASQIKSIEKHVHPPVE</sequence>
<keyword evidence="2" id="KW-1185">Reference proteome</keyword>
<gene>
    <name evidence="1" type="ORF">F5878DRAFT_647015</name>
</gene>
<organism evidence="1 2">
    <name type="scientific">Lentinula raphanica</name>
    <dbReference type="NCBI Taxonomy" id="153919"/>
    <lineage>
        <taxon>Eukaryota</taxon>
        <taxon>Fungi</taxon>
        <taxon>Dikarya</taxon>
        <taxon>Basidiomycota</taxon>
        <taxon>Agaricomycotina</taxon>
        <taxon>Agaricomycetes</taxon>
        <taxon>Agaricomycetidae</taxon>
        <taxon>Agaricales</taxon>
        <taxon>Marasmiineae</taxon>
        <taxon>Omphalotaceae</taxon>
        <taxon>Lentinula</taxon>
    </lineage>
</organism>
<accession>A0AA38UAU0</accession>
<name>A0AA38UAU0_9AGAR</name>